<dbReference type="EMBL" id="MU393461">
    <property type="protein sequence ID" value="KAI4866265.1"/>
    <property type="molecule type" value="Genomic_DNA"/>
</dbReference>
<name>A0ACB9Z528_9PEZI</name>
<proteinExistence type="predicted"/>
<evidence type="ECO:0000313" key="1">
    <source>
        <dbReference type="EMBL" id="KAI4866265.1"/>
    </source>
</evidence>
<protein>
    <submittedName>
        <fullName evidence="1">Type II DNA topoisomerase</fullName>
    </submittedName>
</protein>
<gene>
    <name evidence="1" type="ORF">F4820DRAFT_417609</name>
</gene>
<dbReference type="Proteomes" id="UP001497700">
    <property type="component" value="Unassembled WGS sequence"/>
</dbReference>
<accession>A0ACB9Z528</accession>
<comment type="caution">
    <text evidence="1">The sequence shown here is derived from an EMBL/GenBank/DDBJ whole genome shotgun (WGS) entry which is preliminary data.</text>
</comment>
<keyword evidence="2" id="KW-1185">Reference proteome</keyword>
<organism evidence="1 2">
    <name type="scientific">Hypoxylon rubiginosum</name>
    <dbReference type="NCBI Taxonomy" id="110542"/>
    <lineage>
        <taxon>Eukaryota</taxon>
        <taxon>Fungi</taxon>
        <taxon>Dikarya</taxon>
        <taxon>Ascomycota</taxon>
        <taxon>Pezizomycotina</taxon>
        <taxon>Sordariomycetes</taxon>
        <taxon>Xylariomycetidae</taxon>
        <taxon>Xylariales</taxon>
        <taxon>Hypoxylaceae</taxon>
        <taxon>Hypoxylon</taxon>
    </lineage>
</organism>
<sequence length="1682" mass="189424">MDSDIMEDSVFGDDFNNESDGFSPEAKPKAKAAPKKAASKPAAKATSKKMVQTTLKATKAASKKRSKPESDDDDNDVSGFSNTPPSAKKQRKAPAAKKSSGPPLGEIENDSMMLDSPPKPGKKKTATEIYQKLTQLEHIIKRPDTYIGSVERTEQQMWVFNRETTQMELRPKVGFVPGLYKIFDEILVNAADNKQRDKSMTYMKVTINRQEGQITVENNGKGIPVEMHDKEKVYIPEMVFGHLLAGSNFDDDEKKTVGGRNGYGAKLCNVFSTEFTLECQDSKNGKRYKQTWRNNMSKMDKAKITSSKSSDFVRVTFKPDWQRFGMPDGIDDDLESLLYRRVYDMAGTVRGIKVYLNDSHIKLDFKKYCEMYAKAIARERGTEDGTESPSSTVIIEDTKSHDRWEIGFAVSDGSFQQVSFVNSIATTTGGTHVNYIADQICDSLLKTLNKKKKGHSLKANHIRNHIFIFINCLVNNPAFTSQTKEQMTTKASQFGSKCSLTENFLKKIGQTDAINNIIQFAELKADKMLAKSDGNKRSRISNAKLVDANLAGTRHGHECTLILTEGDSAKSLAVAGRAILDPDRIGVFPLRGKMLNVRDASIDQIMKNQEIQNIKQFLGLKHKTVYTDTKSLRYGHLMIMADQDHDGSHIKGLLINFLQVQYPSLLKIPEFFQEFITPIVKVWQGSNPKKPLRLKSFFTQPQYEEWKESHQAELRRWESKYYKGLGTSSNEDAQVYFNDLDNHLKQFSVMQPGEADLFELAFSKKKADARKEWLGNFVPGTYLDHSTKQVSYDDFVNRELILFSMADNMRSIPSVVDGLKPGQRKVIYACLKRNLTKDKKVIELAGYVSEQTAYHHGEISLQQTIIGLAQNFVGSNNVNCLEPSGNFGSRLAGGSDSASARYIHTRLSPFARRVFSPLDEPNLDIQLEDGKRIEPRVYVPVIPMVLVNGADGIGTGWSTSIPNYHPMDIIRNIRRRMGRLDGDDEKPFETMTPWFRGWKGTSQVAENNRYQFNGIAYRDEKKPNEVIITELPIRMWTDDFKAKLEDIIRAEKTPSFIKDYKEFNDHKNVHFEIQMDEKHMNKAMDEGLLEKFKLVKQVATSNLVAFDTRGMIRKYEKVEDILEEFFLYRMDFYAKRKVYWLGVYDADYRKLNNQARFIREIMDGKLVVSRKKKKVIVEELRERKYESFPKNQDAKKTKSEEEEEGNDEGNDDIEADTAANGYDYLLSMPIWSFTQERLDRLKEQIVKKKEERDALAALSEKDLWCKDLDDFEAEWENQLRLDAEISTGIRRMGRRTSKKIGAGRGRKAKGADDEYAPVAKSKPGPKAAPKAAPKPKEPPKEKSVQRFAAMFNGGTKKTGLDGAADSDDDPFSDDDFSKLKNPAKKEQATAQDSDEEVQPAPRSRRAAASKAKAWIVDDDESESDDDKMLGDVGDLVKGITNNTSSASENKTGRLSLFSMSRPESSSGNSASLKVKSKPSKVMDLDDHDDTNYEMLAKSSPHKSARADELDSFLSDDDLPSFTKPVSKSKSSISQSEEPEPKAKAAATKEPAVKGRRGRTAVAKSKAKEEKPARKAAAPKAASKAVNLSPAAKAYAAKKEKAKPKRDVFDMDDDEDDELELDEPASPPPRPVARGRPGRAAAAKSKPIYIIDDDEEEEEDELELANNDDEEEQSDDFAMDDSE</sequence>
<evidence type="ECO:0000313" key="2">
    <source>
        <dbReference type="Proteomes" id="UP001497700"/>
    </source>
</evidence>
<reference evidence="1 2" key="1">
    <citation type="journal article" date="2022" name="New Phytol.">
        <title>Ecological generalism drives hyperdiversity of secondary metabolite gene clusters in xylarialean endophytes.</title>
        <authorList>
            <person name="Franco M.E.E."/>
            <person name="Wisecaver J.H."/>
            <person name="Arnold A.E."/>
            <person name="Ju Y.M."/>
            <person name="Slot J.C."/>
            <person name="Ahrendt S."/>
            <person name="Moore L.P."/>
            <person name="Eastman K.E."/>
            <person name="Scott K."/>
            <person name="Konkel Z."/>
            <person name="Mondo S.J."/>
            <person name="Kuo A."/>
            <person name="Hayes R.D."/>
            <person name="Haridas S."/>
            <person name="Andreopoulos B."/>
            <person name="Riley R."/>
            <person name="LaButti K."/>
            <person name="Pangilinan J."/>
            <person name="Lipzen A."/>
            <person name="Amirebrahimi M."/>
            <person name="Yan J."/>
            <person name="Adam C."/>
            <person name="Keymanesh K."/>
            <person name="Ng V."/>
            <person name="Louie K."/>
            <person name="Northen T."/>
            <person name="Drula E."/>
            <person name="Henrissat B."/>
            <person name="Hsieh H.M."/>
            <person name="Youens-Clark K."/>
            <person name="Lutzoni F."/>
            <person name="Miadlikowska J."/>
            <person name="Eastwood D.C."/>
            <person name="Hamelin R.C."/>
            <person name="Grigoriev I.V."/>
            <person name="U'Ren J.M."/>
        </authorList>
    </citation>
    <scope>NUCLEOTIDE SEQUENCE [LARGE SCALE GENOMIC DNA]</scope>
    <source>
        <strain evidence="1 2">CBS 119005</strain>
    </source>
</reference>